<keyword evidence="5 8" id="KW-0067">ATP-binding</keyword>
<comment type="pathway">
    <text evidence="1 8">Amino-acid biosynthesis; L-arginine biosynthesis; carbamoyl phosphate from bicarbonate: step 1/1.</text>
</comment>
<dbReference type="Pfam" id="PF00988">
    <property type="entry name" value="CPSase_sm_chain"/>
    <property type="match status" value="1"/>
</dbReference>
<dbReference type="EC" id="6.3.5.5" evidence="8"/>
<feature type="binding site" evidence="8">
    <location>
        <position position="247"/>
    </location>
    <ligand>
        <name>L-glutamine</name>
        <dbReference type="ChEBI" id="CHEBI:58359"/>
    </ligand>
</feature>
<dbReference type="PROSITE" id="PS51273">
    <property type="entry name" value="GATASE_TYPE_1"/>
    <property type="match status" value="1"/>
</dbReference>
<feature type="binding site" evidence="8">
    <location>
        <position position="318"/>
    </location>
    <ligand>
        <name>L-glutamine</name>
        <dbReference type="ChEBI" id="CHEBI:58359"/>
    </ligand>
</feature>
<dbReference type="GO" id="GO:0006541">
    <property type="term" value="P:glutamine metabolic process"/>
    <property type="evidence" value="ECO:0007669"/>
    <property type="project" value="InterPro"/>
</dbReference>
<comment type="similarity">
    <text evidence="2 8">Belongs to the CarA family.</text>
</comment>
<dbReference type="MEROPS" id="C26.A33"/>
<accession>G0EDD8</accession>
<dbReference type="PRINTS" id="PR00099">
    <property type="entry name" value="CPSGATASE"/>
</dbReference>
<feature type="active site" evidence="8">
    <location>
        <position position="358"/>
    </location>
</feature>
<name>G0EDD8_PYRF1</name>
<evidence type="ECO:0000256" key="8">
    <source>
        <dbReference type="HAMAP-Rule" id="MF_01209"/>
    </source>
</evidence>
<dbReference type="PANTHER" id="PTHR43418">
    <property type="entry name" value="MULTIFUNCTIONAL TRYPTOPHAN BIOSYNTHESIS PROTEIN-RELATED"/>
    <property type="match status" value="1"/>
</dbReference>
<dbReference type="UniPathway" id="UPA00068">
    <property type="reaction ID" value="UER00171"/>
</dbReference>
<dbReference type="InterPro" id="IPR017926">
    <property type="entry name" value="GATASE"/>
</dbReference>
<dbReference type="InterPro" id="IPR050472">
    <property type="entry name" value="Anth_synth/Amidotransfase"/>
</dbReference>
<feature type="active site" description="Nucleophile" evidence="8">
    <location>
        <position position="273"/>
    </location>
</feature>
<comment type="catalytic activity">
    <reaction evidence="7 8">
        <text>hydrogencarbonate + L-glutamine + 2 ATP + H2O = carbamoyl phosphate + L-glutamate + 2 ADP + phosphate + 2 H(+)</text>
        <dbReference type="Rhea" id="RHEA:18633"/>
        <dbReference type="ChEBI" id="CHEBI:15377"/>
        <dbReference type="ChEBI" id="CHEBI:15378"/>
        <dbReference type="ChEBI" id="CHEBI:17544"/>
        <dbReference type="ChEBI" id="CHEBI:29985"/>
        <dbReference type="ChEBI" id="CHEBI:30616"/>
        <dbReference type="ChEBI" id="CHEBI:43474"/>
        <dbReference type="ChEBI" id="CHEBI:58228"/>
        <dbReference type="ChEBI" id="CHEBI:58359"/>
        <dbReference type="ChEBI" id="CHEBI:456216"/>
        <dbReference type="EC" id="6.3.5.5"/>
    </reaction>
</comment>
<dbReference type="SUPFAM" id="SSF52317">
    <property type="entry name" value="Class I glutamine amidotransferase-like"/>
    <property type="match status" value="1"/>
</dbReference>
<dbReference type="UniPathway" id="UPA00070">
    <property type="reaction ID" value="UER00115"/>
</dbReference>
<dbReference type="EMBL" id="CP002838">
    <property type="protein sequence ID" value="AEM38623.1"/>
    <property type="molecule type" value="Genomic_DNA"/>
</dbReference>
<feature type="binding site" evidence="8">
    <location>
        <position position="315"/>
    </location>
    <ligand>
        <name>L-glutamine</name>
        <dbReference type="ChEBI" id="CHEBI:58359"/>
    </ligand>
</feature>
<evidence type="ECO:0000256" key="6">
    <source>
        <dbReference type="ARBA" id="ARBA00022962"/>
    </source>
</evidence>
<comment type="subunit">
    <text evidence="8">Composed of two chains; the small (or glutamine) chain promotes the hydrolysis of glutamine to ammonia, which is used by the large (or ammonia) chain to synthesize carbamoyl phosphate. Tetramer of heterodimers (alpha,beta)4.</text>
</comment>
<keyword evidence="8" id="KW-0055">Arginine biosynthesis</keyword>
<dbReference type="PRINTS" id="PR00096">
    <property type="entry name" value="GATASE"/>
</dbReference>
<dbReference type="Pfam" id="PF00117">
    <property type="entry name" value="GATase"/>
    <property type="match status" value="1"/>
</dbReference>
<sequence>MKPPRCKRRLRARLLLEDGTRIEGCGFGATGVRVGEVVFTTNMVGYPEALTDPSFRGQILVYTHPMVGNYGVPDPRIKVHGIPAHYESDRIQVEGFIVTEETVPHHWASVKTLHEWLRESNVPGMSRVDTRALVKRLREKGVMMGVLAVYEEGEEPDWEELREVLEKSPRYDDIRYAELVSPTEPITHKPEGIEAKYHVAMLDCGVKYGILRNLLSRGFQVTRYPCNTPPEKLVDGYDGVVLSNGPGNPALLEKQIEIVRGLLEYRVPILAICLGNQLLALAHGAKIFKLKYGHRGPNKPVVDVTTGHCYITTQNHGYAIDAKSLEGTGLHVWFINPDDKTVEGLRHEKLPIVSTQFHPEASPGPWDTTWVFELYSKVIENSRG</sequence>
<evidence type="ECO:0000313" key="10">
    <source>
        <dbReference type="EMBL" id="AEM38623.1"/>
    </source>
</evidence>
<evidence type="ECO:0000256" key="7">
    <source>
        <dbReference type="ARBA" id="ARBA00048816"/>
    </source>
</evidence>
<evidence type="ECO:0000313" key="11">
    <source>
        <dbReference type="Proteomes" id="UP000001037"/>
    </source>
</evidence>
<comment type="catalytic activity">
    <reaction evidence="8">
        <text>L-glutamine + H2O = L-glutamate + NH4(+)</text>
        <dbReference type="Rhea" id="RHEA:15889"/>
        <dbReference type="ChEBI" id="CHEBI:15377"/>
        <dbReference type="ChEBI" id="CHEBI:28938"/>
        <dbReference type="ChEBI" id="CHEBI:29985"/>
        <dbReference type="ChEBI" id="CHEBI:58359"/>
    </reaction>
</comment>
<dbReference type="GO" id="GO:0004088">
    <property type="term" value="F:carbamoyl-phosphate synthase (glutamine-hydrolyzing) activity"/>
    <property type="evidence" value="ECO:0007669"/>
    <property type="project" value="UniProtKB-UniRule"/>
</dbReference>
<keyword evidence="6 8" id="KW-0315">Glutamine amidotransferase</keyword>
<dbReference type="GO" id="GO:0005524">
    <property type="term" value="F:ATP binding"/>
    <property type="evidence" value="ECO:0007669"/>
    <property type="project" value="UniProtKB-UniRule"/>
</dbReference>
<feature type="binding site" evidence="8">
    <location>
        <position position="54"/>
    </location>
    <ligand>
        <name>L-glutamine</name>
        <dbReference type="ChEBI" id="CHEBI:58359"/>
    </ligand>
</feature>
<dbReference type="GO" id="GO:0004359">
    <property type="term" value="F:glutaminase activity"/>
    <property type="evidence" value="ECO:0007669"/>
    <property type="project" value="RHEA"/>
</dbReference>
<comment type="pathway">
    <text evidence="8">Pyrimidine metabolism; UMP biosynthesis via de novo pathway; (S)-dihydroorotate from bicarbonate: step 1/3.</text>
</comment>
<feature type="binding site" evidence="8">
    <location>
        <position position="277"/>
    </location>
    <ligand>
        <name>L-glutamine</name>
        <dbReference type="ChEBI" id="CHEBI:58359"/>
    </ligand>
</feature>
<dbReference type="PANTHER" id="PTHR43418:SF7">
    <property type="entry name" value="CARBAMOYL-PHOSPHATE SYNTHASE SMALL CHAIN"/>
    <property type="match status" value="1"/>
</dbReference>
<evidence type="ECO:0000256" key="4">
    <source>
        <dbReference type="ARBA" id="ARBA00022741"/>
    </source>
</evidence>
<organism evidence="10 11">
    <name type="scientific">Pyrolobus fumarii (strain DSM 11204 / 1A)</name>
    <dbReference type="NCBI Taxonomy" id="694429"/>
    <lineage>
        <taxon>Archaea</taxon>
        <taxon>Thermoproteota</taxon>
        <taxon>Thermoprotei</taxon>
        <taxon>Desulfurococcales</taxon>
        <taxon>Pyrodictiaceae</taxon>
        <taxon>Pyrolobus</taxon>
    </lineage>
</organism>
<keyword evidence="3 8" id="KW-0436">Ligase</keyword>
<comment type="function">
    <text evidence="8">Small subunit of the glutamine-dependent carbamoyl phosphate synthetase (CPSase). CPSase catalyzes the formation of carbamoyl phosphate from the ammonia moiety of glutamine, carbonate, and phosphate donated by ATP, constituting the first step of 2 biosynthetic pathways, one leading to arginine and/or urea and the other to pyrimidine nucleotides. The small subunit (glutamine amidotransferase) binds and cleaves glutamine to supply the large subunit with the substrate ammonia.</text>
</comment>
<feature type="binding site" evidence="8">
    <location>
        <position position="245"/>
    </location>
    <ligand>
        <name>L-glutamine</name>
        <dbReference type="ChEBI" id="CHEBI:58359"/>
    </ligand>
</feature>
<feature type="domain" description="Carbamoyl-phosphate synthase small subunit N-terminal" evidence="9">
    <location>
        <begin position="10"/>
        <end position="148"/>
    </location>
</feature>
<dbReference type="InterPro" id="IPR036480">
    <property type="entry name" value="CarbP_synth_ssu_N_sf"/>
</dbReference>
<dbReference type="eggNOG" id="arCOG00064">
    <property type="taxonomic scope" value="Archaea"/>
</dbReference>
<dbReference type="InterPro" id="IPR002474">
    <property type="entry name" value="CarbamoylP_synth_ssu_N"/>
</dbReference>
<evidence type="ECO:0000256" key="3">
    <source>
        <dbReference type="ARBA" id="ARBA00022598"/>
    </source>
</evidence>
<dbReference type="InterPro" id="IPR035686">
    <property type="entry name" value="CPSase_GATase1"/>
</dbReference>
<keyword evidence="11" id="KW-1185">Reference proteome</keyword>
<evidence type="ECO:0000256" key="5">
    <source>
        <dbReference type="ARBA" id="ARBA00022840"/>
    </source>
</evidence>
<reference evidence="10 11" key="1">
    <citation type="journal article" date="2011" name="Stand. Genomic Sci.">
        <title>Complete genome sequence of the hyperthermophilic chemolithoautotroph Pyrolobus fumarii type strain (1A).</title>
        <authorList>
            <person name="Anderson I."/>
            <person name="Goker M."/>
            <person name="Nolan M."/>
            <person name="Lucas S."/>
            <person name="Hammon N."/>
            <person name="Deshpande S."/>
            <person name="Cheng J.F."/>
            <person name="Tapia R."/>
            <person name="Han C."/>
            <person name="Goodwin L."/>
            <person name="Pitluck S."/>
            <person name="Huntemann M."/>
            <person name="Liolios K."/>
            <person name="Ivanova N."/>
            <person name="Pagani I."/>
            <person name="Mavromatis K."/>
            <person name="Ovchinikova G."/>
            <person name="Pati A."/>
            <person name="Chen A."/>
            <person name="Palaniappan K."/>
            <person name="Land M."/>
            <person name="Hauser L."/>
            <person name="Brambilla E.M."/>
            <person name="Huber H."/>
            <person name="Yasawong M."/>
            <person name="Rohde M."/>
            <person name="Spring S."/>
            <person name="Abt B."/>
            <person name="Sikorski J."/>
            <person name="Wirth R."/>
            <person name="Detter J.C."/>
            <person name="Woyke T."/>
            <person name="Bristow J."/>
            <person name="Eisen J.A."/>
            <person name="Markowitz V."/>
            <person name="Hugenholtz P."/>
            <person name="Kyrpides N.C."/>
            <person name="Klenk H.P."/>
            <person name="Lapidus A."/>
        </authorList>
    </citation>
    <scope>NUCLEOTIDE SEQUENCE [LARGE SCALE GENOMIC DNA]</scope>
    <source>
        <strain evidence="11">DSM 11204 / 1A</strain>
    </source>
</reference>
<keyword evidence="4 8" id="KW-0547">Nucleotide-binding</keyword>
<keyword evidence="8" id="KW-0665">Pyrimidine biosynthesis</keyword>
<protein>
    <recommendedName>
        <fullName evidence="8">Carbamoyl phosphate synthase small chain</fullName>
        <ecNumber evidence="8">6.3.5.5</ecNumber>
    </recommendedName>
    <alternativeName>
        <fullName evidence="8">Carbamoyl phosphate synthetase glutamine chain</fullName>
    </alternativeName>
</protein>
<proteinExistence type="inferred from homology"/>
<feature type="active site" evidence="8">
    <location>
        <position position="360"/>
    </location>
</feature>
<feature type="binding site" evidence="8">
    <location>
        <position position="274"/>
    </location>
    <ligand>
        <name>L-glutamine</name>
        <dbReference type="ChEBI" id="CHEBI:58359"/>
    </ligand>
</feature>
<evidence type="ECO:0000256" key="2">
    <source>
        <dbReference type="ARBA" id="ARBA00007800"/>
    </source>
</evidence>
<dbReference type="InParanoid" id="G0EDD8"/>
<keyword evidence="8" id="KW-0028">Amino-acid biosynthesis</keyword>
<dbReference type="GO" id="GO:0044205">
    <property type="term" value="P:'de novo' UMP biosynthetic process"/>
    <property type="evidence" value="ECO:0007669"/>
    <property type="project" value="UniProtKB-UniRule"/>
</dbReference>
<feature type="binding site" evidence="8">
    <location>
        <position position="317"/>
    </location>
    <ligand>
        <name>L-glutamine</name>
        <dbReference type="ChEBI" id="CHEBI:58359"/>
    </ligand>
</feature>
<dbReference type="AlphaFoldDB" id="G0EDD8"/>
<dbReference type="KEGG" id="pfm:Pyrfu_0754"/>
<dbReference type="GO" id="GO:0006526">
    <property type="term" value="P:L-arginine biosynthetic process"/>
    <property type="evidence" value="ECO:0007669"/>
    <property type="project" value="UniProtKB-UniRule"/>
</dbReference>
<dbReference type="HOGENOM" id="CLU_035901_1_1_2"/>
<feature type="region of interest" description="CPSase" evidence="8">
    <location>
        <begin position="1"/>
        <end position="197"/>
    </location>
</feature>
<dbReference type="InterPro" id="IPR029062">
    <property type="entry name" value="Class_I_gatase-like"/>
</dbReference>
<dbReference type="Gene3D" id="3.40.50.880">
    <property type="match status" value="1"/>
</dbReference>
<dbReference type="NCBIfam" id="NF009475">
    <property type="entry name" value="PRK12838.1"/>
    <property type="match status" value="1"/>
</dbReference>
<dbReference type="Proteomes" id="UP000001037">
    <property type="component" value="Chromosome"/>
</dbReference>
<dbReference type="GO" id="GO:0006207">
    <property type="term" value="P:'de novo' pyrimidine nucleobase biosynthetic process"/>
    <property type="evidence" value="ECO:0007669"/>
    <property type="project" value="InterPro"/>
</dbReference>
<evidence type="ECO:0000259" key="9">
    <source>
        <dbReference type="SMART" id="SM01097"/>
    </source>
</evidence>
<evidence type="ECO:0000256" key="1">
    <source>
        <dbReference type="ARBA" id="ARBA00005077"/>
    </source>
</evidence>
<dbReference type="HAMAP" id="MF_01209">
    <property type="entry name" value="CPSase_S_chain"/>
    <property type="match status" value="1"/>
</dbReference>
<dbReference type="Gene3D" id="3.50.30.20">
    <property type="entry name" value="Carbamoyl-phosphate synthase small subunit, N-terminal domain"/>
    <property type="match status" value="1"/>
</dbReference>
<dbReference type="SUPFAM" id="SSF52021">
    <property type="entry name" value="Carbamoyl phosphate synthetase, small subunit N-terminal domain"/>
    <property type="match status" value="1"/>
</dbReference>
<dbReference type="SMART" id="SM01097">
    <property type="entry name" value="CPSase_sm_chain"/>
    <property type="match status" value="1"/>
</dbReference>
<dbReference type="FunCoup" id="G0EDD8">
    <property type="interactions" value="204"/>
</dbReference>
<gene>
    <name evidence="8" type="primary">carA</name>
    <name evidence="10" type="ordered locus">Pyrfu_0754</name>
</gene>
<dbReference type="InterPro" id="IPR006274">
    <property type="entry name" value="CarbamoylP_synth_ssu"/>
</dbReference>
<dbReference type="PRINTS" id="PR00097">
    <property type="entry name" value="ANTSNTHASEII"/>
</dbReference>
<dbReference type="CDD" id="cd01744">
    <property type="entry name" value="GATase1_CPSase"/>
    <property type="match status" value="1"/>
</dbReference>
<dbReference type="NCBIfam" id="TIGR01368">
    <property type="entry name" value="CPSaseIIsmall"/>
    <property type="match status" value="1"/>
</dbReference>
<dbReference type="STRING" id="694429.Pyrfu_0754"/>